<organism evidence="4 5">
    <name type="scientific">Candidatus Lachnoclostridium stercorigallinarum</name>
    <dbReference type="NCBI Taxonomy" id="2838634"/>
    <lineage>
        <taxon>Bacteria</taxon>
        <taxon>Bacillati</taxon>
        <taxon>Bacillota</taxon>
        <taxon>Clostridia</taxon>
        <taxon>Lachnospirales</taxon>
        <taxon>Lachnospiraceae</taxon>
    </lineage>
</organism>
<dbReference type="GO" id="GO:0030975">
    <property type="term" value="F:thiamine binding"/>
    <property type="evidence" value="ECO:0007669"/>
    <property type="project" value="TreeGrafter"/>
</dbReference>
<keyword evidence="1 3" id="KW-0732">Signal</keyword>
<dbReference type="GO" id="GO:0030976">
    <property type="term" value="F:thiamine pyrophosphate binding"/>
    <property type="evidence" value="ECO:0007669"/>
    <property type="project" value="TreeGrafter"/>
</dbReference>
<reference evidence="4" key="2">
    <citation type="submission" date="2021-04" db="EMBL/GenBank/DDBJ databases">
        <authorList>
            <person name="Gilroy R."/>
        </authorList>
    </citation>
    <scope>NUCLEOTIDE SEQUENCE</scope>
    <source>
        <strain evidence="4">ChiBcec1-1093</strain>
    </source>
</reference>
<dbReference type="InterPro" id="IPR006059">
    <property type="entry name" value="SBP"/>
</dbReference>
<comment type="caution">
    <text evidence="4">The sequence shown here is derived from an EMBL/GenBank/DDBJ whole genome shotgun (WGS) entry which is preliminary data.</text>
</comment>
<dbReference type="PANTHER" id="PTHR30006">
    <property type="entry name" value="THIAMINE-BINDING PERIPLASMIC PROTEIN-RELATED"/>
    <property type="match status" value="1"/>
</dbReference>
<name>A0A9D2GIM8_9FIRM</name>
<proteinExistence type="predicted"/>
<evidence type="ECO:0000256" key="2">
    <source>
        <dbReference type="SAM" id="MobiDB-lite"/>
    </source>
</evidence>
<accession>A0A9D2GIM8</accession>
<evidence type="ECO:0000313" key="5">
    <source>
        <dbReference type="Proteomes" id="UP000824101"/>
    </source>
</evidence>
<protein>
    <submittedName>
        <fullName evidence="4">Extracellular solute-binding protein</fullName>
    </submittedName>
</protein>
<evidence type="ECO:0000313" key="4">
    <source>
        <dbReference type="EMBL" id="HIZ79908.1"/>
    </source>
</evidence>
<dbReference type="GO" id="GO:0030288">
    <property type="term" value="C:outer membrane-bounded periplasmic space"/>
    <property type="evidence" value="ECO:0007669"/>
    <property type="project" value="TreeGrafter"/>
</dbReference>
<dbReference type="PANTHER" id="PTHR30006:SF2">
    <property type="entry name" value="ABC TRANSPORTER SUBSTRATE-BINDING PROTEIN"/>
    <property type="match status" value="1"/>
</dbReference>
<dbReference type="AlphaFoldDB" id="A0A9D2GIM8"/>
<evidence type="ECO:0000256" key="1">
    <source>
        <dbReference type="ARBA" id="ARBA00022729"/>
    </source>
</evidence>
<dbReference type="GO" id="GO:0015888">
    <property type="term" value="P:thiamine transport"/>
    <property type="evidence" value="ECO:0007669"/>
    <property type="project" value="TreeGrafter"/>
</dbReference>
<sequence length="368" mass="40410">MRKTRILAMGMCAAMTLSLAACGGSSSETTAAEGGSETTAAAEGGRETTAAGGASGEQLIIYTNSGSNGRDVWLEEQAAQQGFNVEVVQIQAGDLGNRIVSEKNNVQADLVFGLNNVEYEKLKAEDTMVQWEPEWASEVDLSLGDPDGYYYPIVIQPLVNMMNEDLENPPKDYTDLLSEEWTDKYTILNFGGGTGKTMLAGLLVRYQDPEGELGISQEGWDTVKQWIQNGHMEVQGEDYVGAVIDGSRPICEMWGSGVLQNEEERNANFQIMVPEVGVPYVTEQVAILKGRDNTEEAIAFANWFGSAEVQEAWMNEFGTIPCNETALANAPENVKEFIDSVHQQDIDWAFVAENLDAWVEKVELEYVQ</sequence>
<dbReference type="PROSITE" id="PS51257">
    <property type="entry name" value="PROKAR_LIPOPROTEIN"/>
    <property type="match status" value="1"/>
</dbReference>
<dbReference type="Gene3D" id="3.40.190.10">
    <property type="entry name" value="Periplasmic binding protein-like II"/>
    <property type="match status" value="2"/>
</dbReference>
<feature type="signal peptide" evidence="3">
    <location>
        <begin position="1"/>
        <end position="20"/>
    </location>
</feature>
<reference evidence="4" key="1">
    <citation type="journal article" date="2021" name="PeerJ">
        <title>Extensive microbial diversity within the chicken gut microbiome revealed by metagenomics and culture.</title>
        <authorList>
            <person name="Gilroy R."/>
            <person name="Ravi A."/>
            <person name="Getino M."/>
            <person name="Pursley I."/>
            <person name="Horton D.L."/>
            <person name="Alikhan N.F."/>
            <person name="Baker D."/>
            <person name="Gharbi K."/>
            <person name="Hall N."/>
            <person name="Watson M."/>
            <person name="Adriaenssens E.M."/>
            <person name="Foster-Nyarko E."/>
            <person name="Jarju S."/>
            <person name="Secka A."/>
            <person name="Antonio M."/>
            <person name="Oren A."/>
            <person name="Chaudhuri R.R."/>
            <person name="La Ragione R."/>
            <person name="Hildebrand F."/>
            <person name="Pallen M.J."/>
        </authorList>
    </citation>
    <scope>NUCLEOTIDE SEQUENCE</scope>
    <source>
        <strain evidence="4">ChiBcec1-1093</strain>
    </source>
</reference>
<dbReference type="EMBL" id="DXBC01000143">
    <property type="protein sequence ID" value="HIZ79908.1"/>
    <property type="molecule type" value="Genomic_DNA"/>
</dbReference>
<dbReference type="Proteomes" id="UP000824101">
    <property type="component" value="Unassembled WGS sequence"/>
</dbReference>
<feature type="chain" id="PRO_5038366119" evidence="3">
    <location>
        <begin position="21"/>
        <end position="368"/>
    </location>
</feature>
<dbReference type="Pfam" id="PF13416">
    <property type="entry name" value="SBP_bac_8"/>
    <property type="match status" value="1"/>
</dbReference>
<feature type="region of interest" description="Disordered" evidence="2">
    <location>
        <begin position="30"/>
        <end position="51"/>
    </location>
</feature>
<evidence type="ECO:0000256" key="3">
    <source>
        <dbReference type="SAM" id="SignalP"/>
    </source>
</evidence>
<gene>
    <name evidence="4" type="ORF">IAA17_08995</name>
</gene>
<dbReference type="SUPFAM" id="SSF53850">
    <property type="entry name" value="Periplasmic binding protein-like II"/>
    <property type="match status" value="1"/>
</dbReference>